<evidence type="ECO:0000313" key="11">
    <source>
        <dbReference type="Proteomes" id="UP000315295"/>
    </source>
</evidence>
<dbReference type="InterPro" id="IPR039641">
    <property type="entry name" value="LCR"/>
</dbReference>
<dbReference type="GO" id="GO:0005576">
    <property type="term" value="C:extracellular region"/>
    <property type="evidence" value="ECO:0007669"/>
    <property type="project" value="UniProtKB-SubCell"/>
</dbReference>
<dbReference type="PANTHER" id="PTHR36788">
    <property type="entry name" value="DEFENSIN-LIKE PROTEIN 183"/>
    <property type="match status" value="1"/>
</dbReference>
<evidence type="ECO:0000256" key="1">
    <source>
        <dbReference type="ARBA" id="ARBA00004613"/>
    </source>
</evidence>
<protein>
    <recommendedName>
        <fullName evidence="9">Defensin-like protein</fullName>
    </recommendedName>
</protein>
<proteinExistence type="inferred from homology"/>
<dbReference type="STRING" id="106549.A0A540NIG6"/>
<dbReference type="PANTHER" id="PTHR36788:SF2">
    <property type="entry name" value="DEFENSIN-LIKE PROTEIN 183"/>
    <property type="match status" value="1"/>
</dbReference>
<evidence type="ECO:0000256" key="9">
    <source>
        <dbReference type="RuleBase" id="RU367109"/>
    </source>
</evidence>
<evidence type="ECO:0000256" key="3">
    <source>
        <dbReference type="ARBA" id="ARBA00022525"/>
    </source>
</evidence>
<dbReference type="GO" id="GO:0050832">
    <property type="term" value="P:defense response to fungus"/>
    <property type="evidence" value="ECO:0007669"/>
    <property type="project" value="UniProtKB-UniRule"/>
</dbReference>
<accession>A0A540NIG6</accession>
<sequence>MTMATLSGASSTVLVLLLIFAVGTLMPMVKGDVCTEDMGACDPDCSSRCTSAHPGAKAGCDLNNNNPVCRCFYDCGPPSPPPYSKKCKISLGIWGENCSESDCNSQCASKYPGPQEGSGYCYSVGAPFYTSCFCEYKC</sequence>
<gene>
    <name evidence="10" type="ORF">C1H46_003525</name>
</gene>
<comment type="similarity">
    <text evidence="2 9">Belongs to the DEFL family.</text>
</comment>
<comment type="subcellular location">
    <subcellularLocation>
        <location evidence="1 9">Secreted</location>
    </subcellularLocation>
</comment>
<organism evidence="10 11">
    <name type="scientific">Malus baccata</name>
    <name type="common">Siberian crab apple</name>
    <name type="synonym">Pyrus baccata</name>
    <dbReference type="NCBI Taxonomy" id="106549"/>
    <lineage>
        <taxon>Eukaryota</taxon>
        <taxon>Viridiplantae</taxon>
        <taxon>Streptophyta</taxon>
        <taxon>Embryophyta</taxon>
        <taxon>Tracheophyta</taxon>
        <taxon>Spermatophyta</taxon>
        <taxon>Magnoliopsida</taxon>
        <taxon>eudicotyledons</taxon>
        <taxon>Gunneridae</taxon>
        <taxon>Pentapetalae</taxon>
        <taxon>rosids</taxon>
        <taxon>fabids</taxon>
        <taxon>Rosales</taxon>
        <taxon>Rosaceae</taxon>
        <taxon>Amygdaloideae</taxon>
        <taxon>Maleae</taxon>
        <taxon>Malus</taxon>
    </lineage>
</organism>
<dbReference type="InterPro" id="IPR010851">
    <property type="entry name" value="DEFL"/>
</dbReference>
<keyword evidence="7 9" id="KW-0611">Plant defense</keyword>
<keyword evidence="6 9" id="KW-0732">Signal</keyword>
<dbReference type="AlphaFoldDB" id="A0A540NIG6"/>
<keyword evidence="8" id="KW-1015">Disulfide bond</keyword>
<keyword evidence="4 9" id="KW-0929">Antimicrobial</keyword>
<feature type="chain" id="PRO_5027146824" description="Defensin-like protein" evidence="9">
    <location>
        <begin position="32"/>
        <end position="138"/>
    </location>
</feature>
<reference evidence="10 11" key="1">
    <citation type="journal article" date="2019" name="G3 (Bethesda)">
        <title>Sequencing of a Wild Apple (Malus baccata) Genome Unravels the Differences Between Cultivated and Wild Apple Species Regarding Disease Resistance and Cold Tolerance.</title>
        <authorList>
            <person name="Chen X."/>
        </authorList>
    </citation>
    <scope>NUCLEOTIDE SEQUENCE [LARGE SCALE GENOMIC DNA]</scope>
    <source>
        <strain evidence="11">cv. Shandingzi</strain>
        <tissue evidence="10">Leaves</tissue>
    </source>
</reference>
<evidence type="ECO:0000256" key="5">
    <source>
        <dbReference type="ARBA" id="ARBA00022577"/>
    </source>
</evidence>
<evidence type="ECO:0000256" key="2">
    <source>
        <dbReference type="ARBA" id="ARBA00006722"/>
    </source>
</evidence>
<evidence type="ECO:0000256" key="8">
    <source>
        <dbReference type="ARBA" id="ARBA00023157"/>
    </source>
</evidence>
<dbReference type="EMBL" id="VIEB01000036">
    <property type="protein sequence ID" value="TQE10825.1"/>
    <property type="molecule type" value="Genomic_DNA"/>
</dbReference>
<dbReference type="GO" id="GO:0031640">
    <property type="term" value="P:killing of cells of another organism"/>
    <property type="evidence" value="ECO:0007669"/>
    <property type="project" value="UniProtKB-UniRule"/>
</dbReference>
<dbReference type="Proteomes" id="UP000315295">
    <property type="component" value="Unassembled WGS sequence"/>
</dbReference>
<keyword evidence="11" id="KW-1185">Reference proteome</keyword>
<evidence type="ECO:0000256" key="4">
    <source>
        <dbReference type="ARBA" id="ARBA00022529"/>
    </source>
</evidence>
<keyword evidence="3 9" id="KW-0964">Secreted</keyword>
<evidence type="ECO:0000313" key="10">
    <source>
        <dbReference type="EMBL" id="TQE10825.1"/>
    </source>
</evidence>
<evidence type="ECO:0000256" key="6">
    <source>
        <dbReference type="ARBA" id="ARBA00022729"/>
    </source>
</evidence>
<keyword evidence="5 9" id="KW-0295">Fungicide</keyword>
<feature type="signal peptide" evidence="9">
    <location>
        <begin position="1"/>
        <end position="31"/>
    </location>
</feature>
<name>A0A540NIG6_MALBA</name>
<dbReference type="Pfam" id="PF07333">
    <property type="entry name" value="SLR1-BP"/>
    <property type="match status" value="1"/>
</dbReference>
<comment type="caution">
    <text evidence="10">The sequence shown here is derived from an EMBL/GenBank/DDBJ whole genome shotgun (WGS) entry which is preliminary data.</text>
</comment>
<evidence type="ECO:0000256" key="7">
    <source>
        <dbReference type="ARBA" id="ARBA00022821"/>
    </source>
</evidence>